<dbReference type="InterPro" id="IPR058656">
    <property type="entry name" value="Mok11-13/Ags1-like_GH"/>
</dbReference>
<protein>
    <recommendedName>
        <fullName evidence="2">alpha-1,3-glucan synthase</fullName>
        <ecNumber evidence="2">2.4.1.183</ecNumber>
    </recommendedName>
</protein>
<feature type="region of interest" description="Disordered" evidence="7">
    <location>
        <begin position="1915"/>
        <end position="1949"/>
    </location>
</feature>
<dbReference type="CDD" id="cd11323">
    <property type="entry name" value="AmyAc_AGS"/>
    <property type="match status" value="1"/>
</dbReference>
<keyword evidence="8" id="KW-1133">Transmembrane helix</keyword>
<feature type="transmembrane region" description="Helical" evidence="8">
    <location>
        <begin position="2044"/>
        <end position="2066"/>
    </location>
</feature>
<dbReference type="PANTHER" id="PTHR47182:SF2">
    <property type="entry name" value="CELL WALL ALPHA-1,3-GLUCAN SYNTHASE AGS1"/>
    <property type="match status" value="1"/>
</dbReference>
<dbReference type="InterPro" id="IPR058655">
    <property type="entry name" value="Mok11-14/Ags1-like"/>
</dbReference>
<dbReference type="Proteomes" id="UP001324427">
    <property type="component" value="Unassembled WGS sequence"/>
</dbReference>
<dbReference type="Pfam" id="PF26127">
    <property type="entry name" value="12TM_Mok13"/>
    <property type="match status" value="1"/>
</dbReference>
<feature type="region of interest" description="Disordered" evidence="7">
    <location>
        <begin position="1632"/>
        <end position="1666"/>
    </location>
</feature>
<dbReference type="InterPro" id="IPR013534">
    <property type="entry name" value="Starch_synth_cat_dom"/>
</dbReference>
<sequence>MAHLLVCFLALLATRVLCAPYDPRELDWNLNTNQQAQHPLDYSGVWEGHNYTESPENWRFPFYTLFLDRFVNGDPSNDDINGTSFEHDTTSNQLRHGGDLVGLADSLDYLQGMGIKGIYIAGTPFLNLPYKSDQYSPIDFTVLDHHLGTITQWRAAIEEIHVRGMYVLLDNTGATMADLIGFQGYLNETTPFNPKEYRVEYKSNQTYLDFSFGNTYNSTCEYPMFWNESGNKVLKDPTNGNFSELVGCYSSEFDQYGDTEAFGVFPDWQRQLSKFASVQDRLREWVPSVREKIQHMLCLVISQLDIDGFRFDKATQMTPDAEAEIAASLRTCAAIYGKKNFFLPGEITGGNTFGSIYLGRGREPEMVTTNITEAVLTTSSDSQRFLRNESLQALDAAAFHYSIYRTLTRFLGMDGNLTAGYDVPTDFVDIWNTMLTTNDFLNANTGDFDPRHMYGTSNQDVFRWPAIEAGTDRMLLGLFITTLHMPGIPLLTWGEEQAFYVLDNTAENYVFGRQAMSSASAWQLHGCYRLNSSQYYDFPVDAALDGCNDASVSLDHRDPTHPVRNIIAAMYTLRDKFPVLNDGFNLQSLSKQTHDVFLPGSNKTATETGMWSVVRNQLEAVQSLDGNQSVWLVYQNDAKQVTYSFDCTDNDTALLAPFPQGTTVKNLLAPYEETKLQDGPGKKLFIDRSQEVNGCLKDMTLDPWGFKAYVPKSAWVGPAPRLTNFLPGYDARLPSAPTLAIELRFSQSMGCDDVTKSLTIDSVTEDKSSPTIDLTSVTCAPMTGGNVPAYGAYIASVWSWKGSLKGVADGVHVVTLTNQSSADHLMFRVGEPNNPMVFPQLANYSKDAYTKDAATGDLVVHHAAAGADKWRYSTNWGSSWSAWADYAGGSTTIAELPWSGTHRQKWSGDHVILQYWSKLGGSSDHIQHADANWSDKPPRRFPHLFAQGPYNLHGFDGGLPTLFQQDKSTAISKFHLSTEWPTTLQVSVWGVNPDGKPDQTFVYGDVDGDNVLDRLLPGSLAPTLLNLTTLPPSPYLAFRLEVDEGSLRYQLVPTGNRMAQLLVFALLWALPILTAASATWIYMGAFYKIKFNKIGISKKGMGGLFGKFGGKRGGFERLDGEDVESKGLKPMMLVNMHSRNASSSSFAPIVAKKRRTVLIATMEYDIEDWAIKIKIGGLGVMAQLMGKALGEQDLIWVVPCVGGIDYPIDQVAEPMTVTIMEKQYEVMVQYHQLRNITYVLLDAPVFRQQSKTEPYPPRMDDLDSAIYYSAWNACIAETVKRFPIDIYHINDYHGAAAPLYLLPRTIPCCLSLHNAEFQGLWPMRTKEEQEEVCKAFNLSKEIVEKYVQFGEVFNLLHAAASYLRVHQKGFGAVGVSNKYGPRSFARYPIFWGLSEIGKLPNPDPSDTEPWNKEEEDKQIITVDPAYEAARGGLRKQAQEWAHLKIDPTAELFVFVGRWSVQKGVDLIADVFPAVLDKHQNVQIICVGPVIDLHGKFAALKLEAITKRYPGRVYSKPEFTALPPYIFSGAEFALIPSRDEPFGLVAVEFGRKGALGVGARVGGLGQMPGWWFTVESTTTKHMIHQFKAAIEDALGSSTSVRAEMRARSAKQRFPVAKWVEDLELLQGDSIRIHEREQHTSKSSRRRSGVSEVSLELPGARGGNINSDRLSIYEERAPEEDAPSHGEAVQSQAAGLGRSLSLGSRAGPGHRVAPLSGNRLSRLGEGDEEEAEVEISREEAEAAFRIDDVGEALRRLEGLDSALPRTLQAGLRIQAGDDDTRARGRGRSRAPDISISAASPGGFVQRPVDFPTDDNRSRSPSPMARTSLLPDDARRSSRRNSNASLLSLTEVTHGRSDYNLQKIELNFTDTTGEYYDKFQAMLAQKLDAKSSESTLVIEDYLKESEKEWAAKYRAAKLGRGRSPSPAHPRQRDSVSAGSLGGSPRNSSDGDGTAYADSTMDEFLLGDHYVRPSFVKRYMQTRVFDWPIYSVFLAIGQIIAANSYQIVLLTGGSGGGSEAEKLYVVGGIYIIASCLWWMMYRTMTPRYVMSVPFGFYGLAFVLVGLAPFIPAGGGRDWARNIATGVYAIASASGSLFFALNFGDEGGAPIKSWVYRACLVQGIQQVYVVALFYWGDVMSAATAAGQSAQMSITNKPIMAAIACPIGALLLLIGVLLFTSLPPYYRQTPGKIPNFYHSLLRRRLILWMFASVALQNYFLSAPYGRNWAYLWSSIYAPKWAIAVLALVFFVGVWTALLFIFAHLSKSHSWILPMFAFGLLAPRWAQMWWGTSSYGLWLPWMPGGPVAGAIAGRSLWLWLGVLDAIQGVGIGMALLQTLTRIHVAVVLTASQVLGAAVTLIAKASAPDANGPGPVFPDLSAGVVDALMQPWFWVALVCQLVIPVGFFFFFRKEQLSKP</sequence>
<dbReference type="EMBL" id="JAVFHQ010000093">
    <property type="protein sequence ID" value="KAK4539476.1"/>
    <property type="molecule type" value="Genomic_DNA"/>
</dbReference>
<feature type="transmembrane region" description="Helical" evidence="8">
    <location>
        <begin position="2384"/>
        <end position="2403"/>
    </location>
</feature>
<evidence type="ECO:0000256" key="7">
    <source>
        <dbReference type="SAM" id="MobiDB-lite"/>
    </source>
</evidence>
<organism evidence="11 12">
    <name type="scientific">Oleoguttula mirabilis</name>
    <dbReference type="NCBI Taxonomy" id="1507867"/>
    <lineage>
        <taxon>Eukaryota</taxon>
        <taxon>Fungi</taxon>
        <taxon>Dikarya</taxon>
        <taxon>Ascomycota</taxon>
        <taxon>Pezizomycotina</taxon>
        <taxon>Dothideomycetes</taxon>
        <taxon>Dothideomycetidae</taxon>
        <taxon>Mycosphaerellales</taxon>
        <taxon>Teratosphaeriaceae</taxon>
        <taxon>Oleoguttula</taxon>
    </lineage>
</organism>
<evidence type="ECO:0000313" key="12">
    <source>
        <dbReference type="Proteomes" id="UP001324427"/>
    </source>
</evidence>
<reference evidence="11 12" key="1">
    <citation type="submission" date="2021-11" db="EMBL/GenBank/DDBJ databases">
        <title>Black yeast isolated from Biological Soil Crust.</title>
        <authorList>
            <person name="Kurbessoian T."/>
        </authorList>
    </citation>
    <scope>NUCLEOTIDE SEQUENCE [LARGE SCALE GENOMIC DNA]</scope>
    <source>
        <strain evidence="11 12">CCFEE 5522</strain>
    </source>
</reference>
<evidence type="ECO:0000256" key="1">
    <source>
        <dbReference type="ARBA" id="ARBA00006122"/>
    </source>
</evidence>
<feature type="transmembrane region" description="Helical" evidence="8">
    <location>
        <begin position="2336"/>
        <end position="2355"/>
    </location>
</feature>
<dbReference type="InterPro" id="IPR006047">
    <property type="entry name" value="GH13_cat_dom"/>
</dbReference>
<evidence type="ECO:0000256" key="9">
    <source>
        <dbReference type="SAM" id="SignalP"/>
    </source>
</evidence>
<comment type="catalytic activity">
    <reaction evidence="6">
        <text>[(1-&gt;3)-alpha-D-glucosyl](n) + UDP-alpha-D-glucose = [(1-&gt;3)-alpha-D-glucosyl](n+1) + UDP + H(+)</text>
        <dbReference type="Rhea" id="RHEA:19749"/>
        <dbReference type="Rhea" id="RHEA-COMP:11150"/>
        <dbReference type="Rhea" id="RHEA-COMP:11151"/>
        <dbReference type="ChEBI" id="CHEBI:15378"/>
        <dbReference type="ChEBI" id="CHEBI:28100"/>
        <dbReference type="ChEBI" id="CHEBI:58223"/>
        <dbReference type="ChEBI" id="CHEBI:58885"/>
        <dbReference type="EC" id="2.4.1.183"/>
    </reaction>
</comment>
<feature type="transmembrane region" description="Helical" evidence="8">
    <location>
        <begin position="2309"/>
        <end position="2329"/>
    </location>
</feature>
<keyword evidence="12" id="KW-1185">Reference proteome</keyword>
<feature type="transmembrane region" description="Helical" evidence="8">
    <location>
        <begin position="2234"/>
        <end position="2256"/>
    </location>
</feature>
<dbReference type="Pfam" id="PF26111">
    <property type="entry name" value="Ig_Mok13"/>
    <property type="match status" value="1"/>
</dbReference>
<dbReference type="EC" id="2.4.1.183" evidence="2"/>
<dbReference type="FunFam" id="3.20.20.80:FF:000073">
    <property type="entry name" value="Alpha-1,3-glucan synthase Ags2"/>
    <property type="match status" value="1"/>
</dbReference>
<feature type="region of interest" description="Disordered" evidence="7">
    <location>
        <begin position="1772"/>
        <end position="1843"/>
    </location>
</feature>
<evidence type="ECO:0000256" key="3">
    <source>
        <dbReference type="ARBA" id="ARBA00022676"/>
    </source>
</evidence>
<dbReference type="Pfam" id="PF08323">
    <property type="entry name" value="Glyco_transf_5"/>
    <property type="match status" value="1"/>
</dbReference>
<keyword evidence="8" id="KW-0472">Membrane</keyword>
<keyword evidence="8" id="KW-0812">Transmembrane</keyword>
<dbReference type="Pfam" id="PF26108">
    <property type="entry name" value="GH_Mok13"/>
    <property type="match status" value="1"/>
</dbReference>
<dbReference type="InterPro" id="IPR058657">
    <property type="entry name" value="Mok11-13/Ags1-like_Ig"/>
</dbReference>
<dbReference type="GO" id="GO:0009277">
    <property type="term" value="C:fungal-type cell wall"/>
    <property type="evidence" value="ECO:0007669"/>
    <property type="project" value="TreeGrafter"/>
</dbReference>
<dbReference type="Pfam" id="PF26114">
    <property type="entry name" value="Ig_2_Mok13"/>
    <property type="match status" value="1"/>
</dbReference>
<feature type="chain" id="PRO_5044001383" description="alpha-1,3-glucan synthase" evidence="9">
    <location>
        <begin position="19"/>
        <end position="2411"/>
    </location>
</feature>
<feature type="transmembrane region" description="Helical" evidence="8">
    <location>
        <begin position="2019"/>
        <end position="2037"/>
    </location>
</feature>
<evidence type="ECO:0000256" key="4">
    <source>
        <dbReference type="ARBA" id="ARBA00022679"/>
    </source>
</evidence>
<dbReference type="InterPro" id="IPR017853">
    <property type="entry name" value="GH"/>
</dbReference>
<evidence type="ECO:0000256" key="6">
    <source>
        <dbReference type="ARBA" id="ARBA00048960"/>
    </source>
</evidence>
<dbReference type="GO" id="GO:0070600">
    <property type="term" value="P:fungal-type cell wall (1-&gt;3)-alpha-glucan biosynthetic process"/>
    <property type="evidence" value="ECO:0007669"/>
    <property type="project" value="TreeGrafter"/>
</dbReference>
<dbReference type="InterPro" id="IPR058654">
    <property type="entry name" value="Mok11-14/Ags1-like_TM"/>
</dbReference>
<feature type="signal peptide" evidence="9">
    <location>
        <begin position="1"/>
        <end position="18"/>
    </location>
</feature>
<feature type="transmembrane region" description="Helical" evidence="8">
    <location>
        <begin position="1983"/>
        <end position="2007"/>
    </location>
</feature>
<dbReference type="FunFam" id="3.40.50.2000:FF:000052">
    <property type="entry name" value="Alpha-1,3-glucan synthase Ags2"/>
    <property type="match status" value="1"/>
</dbReference>
<comment type="caution">
    <text evidence="11">The sequence shown here is derived from an EMBL/GenBank/DDBJ whole genome shotgun (WGS) entry which is preliminary data.</text>
</comment>
<dbReference type="InterPro" id="IPR058659">
    <property type="entry name" value="Mok11-13/Ags1-like_CBM"/>
</dbReference>
<dbReference type="SUPFAM" id="SSF53756">
    <property type="entry name" value="UDP-Glycosyltransferase/glycogen phosphorylase"/>
    <property type="match status" value="1"/>
</dbReference>
<dbReference type="Pfam" id="PF26122">
    <property type="entry name" value="CBM_Mok13"/>
    <property type="match status" value="1"/>
</dbReference>
<feature type="transmembrane region" description="Helical" evidence="8">
    <location>
        <begin position="2263"/>
        <end position="2283"/>
    </location>
</feature>
<dbReference type="CDD" id="cd03791">
    <property type="entry name" value="GT5_Glycogen_synthase_DULL1-like"/>
    <property type="match status" value="1"/>
</dbReference>
<keyword evidence="3" id="KW-0328">Glycosyltransferase</keyword>
<proteinExistence type="inferred from homology"/>
<keyword evidence="9" id="KW-0732">Signal</keyword>
<dbReference type="Pfam" id="PF00128">
    <property type="entry name" value="Alpha-amylase"/>
    <property type="match status" value="1"/>
</dbReference>
<evidence type="ECO:0000313" key="11">
    <source>
        <dbReference type="EMBL" id="KAK4539476.1"/>
    </source>
</evidence>
<feature type="transmembrane region" description="Helical" evidence="8">
    <location>
        <begin position="2078"/>
        <end position="2098"/>
    </location>
</feature>
<comment type="similarity">
    <text evidence="1">Belongs to the glycosyltransferase group 1 family.</text>
</comment>
<evidence type="ECO:0000256" key="8">
    <source>
        <dbReference type="SAM" id="Phobius"/>
    </source>
</evidence>
<dbReference type="Gene3D" id="3.20.20.80">
    <property type="entry name" value="Glycosidases"/>
    <property type="match status" value="2"/>
</dbReference>
<dbReference type="GO" id="GO:0047657">
    <property type="term" value="F:alpha-1,3-glucan synthase activity"/>
    <property type="evidence" value="ECO:0007669"/>
    <property type="project" value="UniProtKB-EC"/>
</dbReference>
<evidence type="ECO:0000259" key="10">
    <source>
        <dbReference type="SMART" id="SM00642"/>
    </source>
</evidence>
<feature type="domain" description="Glycosyl hydrolase family 13 catalytic" evidence="10">
    <location>
        <begin position="64"/>
        <end position="523"/>
    </location>
</feature>
<dbReference type="InterPro" id="IPR058658">
    <property type="entry name" value="Mok11-13/Ags1-like_Ig_2"/>
</dbReference>
<accession>A0AAV9J3K6</accession>
<feature type="transmembrane region" description="Helical" evidence="8">
    <location>
        <begin position="2153"/>
        <end position="2174"/>
    </location>
</feature>
<gene>
    <name evidence="11" type="ORF">LTR36_010912</name>
</gene>
<feature type="transmembrane region" description="Helical" evidence="8">
    <location>
        <begin position="1061"/>
        <end position="1083"/>
    </location>
</feature>
<dbReference type="FunFam" id="3.40.50.2000:FF:000058">
    <property type="entry name" value="Alpha-1,3-glucan synthase Ags1"/>
    <property type="match status" value="1"/>
</dbReference>
<name>A0AAV9J3K6_9PEZI</name>
<dbReference type="Pfam" id="PF00534">
    <property type="entry name" value="Glycos_transf_1"/>
    <property type="match status" value="1"/>
</dbReference>
<feature type="transmembrane region" description="Helical" evidence="8">
    <location>
        <begin position="2195"/>
        <end position="2214"/>
    </location>
</feature>
<keyword evidence="5" id="KW-0961">Cell wall biogenesis/degradation</keyword>
<dbReference type="InterPro" id="IPR001296">
    <property type="entry name" value="Glyco_trans_1"/>
</dbReference>
<dbReference type="Gene3D" id="3.40.50.2000">
    <property type="entry name" value="Glycogen Phosphorylase B"/>
    <property type="match status" value="2"/>
</dbReference>
<dbReference type="SMART" id="SM00642">
    <property type="entry name" value="Aamy"/>
    <property type="match status" value="1"/>
</dbReference>
<evidence type="ECO:0000256" key="2">
    <source>
        <dbReference type="ARBA" id="ARBA00012688"/>
    </source>
</evidence>
<dbReference type="SUPFAM" id="SSF51445">
    <property type="entry name" value="(Trans)glycosidases"/>
    <property type="match status" value="1"/>
</dbReference>
<evidence type="ECO:0000256" key="5">
    <source>
        <dbReference type="ARBA" id="ARBA00023316"/>
    </source>
</evidence>
<feature type="region of interest" description="Disordered" evidence="7">
    <location>
        <begin position="1697"/>
        <end position="1734"/>
    </location>
</feature>
<dbReference type="PANTHER" id="PTHR47182">
    <property type="entry name" value="CELL WALL ALPHA-1,3-GLUCAN SYNTHASE AGS1-RELATED"/>
    <property type="match status" value="1"/>
</dbReference>
<keyword evidence="4" id="KW-0808">Transferase</keyword>